<keyword evidence="2" id="KW-1185">Reference proteome</keyword>
<sequence length="43" mass="4655">MSPKTKTQAPLEPAINAAIITDCPGGKDNCQHDMGIRTHTQYT</sequence>
<dbReference type="EMBL" id="MH727564">
    <property type="protein sequence ID" value="AYB71006.1"/>
    <property type="molecule type" value="Genomic_DNA"/>
</dbReference>
<protein>
    <submittedName>
        <fullName evidence="1">Uncharacterized protein</fullName>
    </submittedName>
</protein>
<organism evidence="1 2">
    <name type="scientific">Streptomyces phage Yaboi</name>
    <dbReference type="NCBI Taxonomy" id="2301621"/>
    <lineage>
        <taxon>Viruses</taxon>
        <taxon>Duplodnaviria</taxon>
        <taxon>Heunggongvirae</taxon>
        <taxon>Uroviricota</taxon>
        <taxon>Caudoviricetes</taxon>
        <taxon>Stanwilliamsviridae</taxon>
        <taxon>Boydwoodruffvirinae</taxon>
        <taxon>Karimacvirus</taxon>
        <taxon>Karimacvirus yaboi</taxon>
        <taxon>Streptomyces virus Yaboi</taxon>
    </lineage>
</organism>
<evidence type="ECO:0000313" key="1">
    <source>
        <dbReference type="EMBL" id="AYB71006.1"/>
    </source>
</evidence>
<dbReference type="RefSeq" id="YP_009841305.1">
    <property type="nucleotide sequence ID" value="NC_048730.1"/>
</dbReference>
<dbReference type="Proteomes" id="UP000271820">
    <property type="component" value="Segment"/>
</dbReference>
<reference evidence="1 2" key="1">
    <citation type="submission" date="2018-08" db="EMBL/GenBank/DDBJ databases">
        <authorList>
            <person name="Hogarty M.P."/>
            <person name="Sinkre R.A."/>
            <person name="Rubiano R."/>
            <person name="Harback M.R."/>
            <person name="Shaffer C.D."/>
            <person name="Weston-Hafer K.A."/>
            <person name="Russell D.A."/>
            <person name="Pope W.H."/>
            <person name="Jacobs-Sera D."/>
            <person name="Hendrix R.W."/>
            <person name="Hatfull G.F."/>
        </authorList>
    </citation>
    <scope>NUCLEOTIDE SEQUENCE [LARGE SCALE GENOMIC DNA]</scope>
</reference>
<accession>A0A385UIA0</accession>
<evidence type="ECO:0000313" key="2">
    <source>
        <dbReference type="Proteomes" id="UP000271820"/>
    </source>
</evidence>
<dbReference type="GeneID" id="55611570"/>
<name>A0A385UIA0_9CAUD</name>
<proteinExistence type="predicted"/>
<dbReference type="KEGG" id="vg:55611570"/>
<gene>
    <name evidence="1" type="primary">209</name>
    <name evidence="1" type="ORF">SEA_YABOI_209</name>
</gene>